<dbReference type="SUPFAM" id="SSF56399">
    <property type="entry name" value="ADP-ribosylation"/>
    <property type="match status" value="1"/>
</dbReference>
<keyword evidence="7" id="KW-1185">Reference proteome</keyword>
<evidence type="ECO:0000256" key="4">
    <source>
        <dbReference type="ARBA" id="ARBA00025212"/>
    </source>
</evidence>
<protein>
    <recommendedName>
        <fullName evidence="5">Probable RNA 2'-phosphotransferase</fullName>
        <ecNumber evidence="5">2.7.1.-</ecNumber>
    </recommendedName>
</protein>
<dbReference type="Gene3D" id="1.10.10.970">
    <property type="entry name" value="RNA 2'-phosphotransferase, Tpt1/KptA family, N-terminal domain"/>
    <property type="match status" value="1"/>
</dbReference>
<evidence type="ECO:0000256" key="1">
    <source>
        <dbReference type="ARBA" id="ARBA00009836"/>
    </source>
</evidence>
<dbReference type="EC" id="2.7.1.-" evidence="5"/>
<dbReference type="Proteomes" id="UP000184452">
    <property type="component" value="Unassembled WGS sequence"/>
</dbReference>
<dbReference type="InterPro" id="IPR022928">
    <property type="entry name" value="RNA_2'-PTrans_KptA"/>
</dbReference>
<dbReference type="GO" id="GO:0006388">
    <property type="term" value="P:tRNA splicing, via endonucleolytic cleavage and ligation"/>
    <property type="evidence" value="ECO:0007669"/>
    <property type="project" value="UniProtKB-UniRule"/>
</dbReference>
<dbReference type="EMBL" id="FQZK01000041">
    <property type="protein sequence ID" value="SHK90176.1"/>
    <property type="molecule type" value="Genomic_DNA"/>
</dbReference>
<name>A0A1M6W9I1_9ACTN</name>
<comment type="function">
    <text evidence="4 5">Removes the 2'-phosphate from RNA via an intermediate in which the phosphate is ADP-ribosylated by NAD followed by a presumed transesterification to release the RNA and generate ADP-ribose 1''-2''-cyclic phosphate (APPR&gt;P). May function as an ADP-ribosylase.</text>
</comment>
<evidence type="ECO:0000256" key="5">
    <source>
        <dbReference type="HAMAP-Rule" id="MF_00299"/>
    </source>
</evidence>
<accession>A0A1M6W9I1</accession>
<dbReference type="Pfam" id="PF01885">
    <property type="entry name" value="PTS_2-RNA"/>
    <property type="match status" value="1"/>
</dbReference>
<dbReference type="Gene3D" id="3.20.170.30">
    <property type="match status" value="1"/>
</dbReference>
<dbReference type="GO" id="GO:0003950">
    <property type="term" value="F:NAD+ poly-ADP-ribosyltransferase activity"/>
    <property type="evidence" value="ECO:0007669"/>
    <property type="project" value="InterPro"/>
</dbReference>
<dbReference type="NCBIfam" id="NF002014">
    <property type="entry name" value="PRK00819.1-4"/>
    <property type="match status" value="1"/>
</dbReference>
<organism evidence="6 7">
    <name type="scientific">Nocardiopsis flavescens</name>
    <dbReference type="NCBI Taxonomy" id="758803"/>
    <lineage>
        <taxon>Bacteria</taxon>
        <taxon>Bacillati</taxon>
        <taxon>Actinomycetota</taxon>
        <taxon>Actinomycetes</taxon>
        <taxon>Streptosporangiales</taxon>
        <taxon>Nocardiopsidaceae</taxon>
        <taxon>Nocardiopsis</taxon>
    </lineage>
</organism>
<keyword evidence="3 5" id="KW-0520">NAD</keyword>
<proteinExistence type="inferred from homology"/>
<dbReference type="InterPro" id="IPR042080">
    <property type="entry name" value="RNA_2'-PTrans_N"/>
</dbReference>
<dbReference type="AlphaFoldDB" id="A0A1M6W9I1"/>
<dbReference type="InterPro" id="IPR002745">
    <property type="entry name" value="Ptrans_KptA/Tpt1"/>
</dbReference>
<dbReference type="STRING" id="758803.SAMN05421803_14118"/>
<dbReference type="HAMAP" id="MF_00299">
    <property type="entry name" value="KptA"/>
    <property type="match status" value="1"/>
</dbReference>
<evidence type="ECO:0000313" key="6">
    <source>
        <dbReference type="EMBL" id="SHK90176.1"/>
    </source>
</evidence>
<dbReference type="GO" id="GO:0000215">
    <property type="term" value="F:tRNA 2'-phosphotransferase activity"/>
    <property type="evidence" value="ECO:0007669"/>
    <property type="project" value="TreeGrafter"/>
</dbReference>
<gene>
    <name evidence="5" type="primary">kptA</name>
    <name evidence="6" type="ORF">SAMN05421803_14118</name>
</gene>
<dbReference type="PANTHER" id="PTHR12684">
    <property type="entry name" value="PUTATIVE PHOSPHOTRANSFERASE"/>
    <property type="match status" value="1"/>
</dbReference>
<evidence type="ECO:0000313" key="7">
    <source>
        <dbReference type="Proteomes" id="UP000184452"/>
    </source>
</evidence>
<evidence type="ECO:0000256" key="2">
    <source>
        <dbReference type="ARBA" id="ARBA00022679"/>
    </source>
</evidence>
<reference evidence="6 7" key="1">
    <citation type="submission" date="2016-11" db="EMBL/GenBank/DDBJ databases">
        <authorList>
            <person name="Jaros S."/>
            <person name="Januszkiewicz K."/>
            <person name="Wedrychowicz H."/>
        </authorList>
    </citation>
    <scope>NUCLEOTIDE SEQUENCE [LARGE SCALE GENOMIC DNA]</scope>
    <source>
        <strain evidence="6 7">CGMCC 4.5723</strain>
    </source>
</reference>
<keyword evidence="2 5" id="KW-0808">Transferase</keyword>
<dbReference type="PANTHER" id="PTHR12684:SF2">
    <property type="entry name" value="TRNA 2'-PHOSPHOTRANSFERASE 1"/>
    <property type="match status" value="1"/>
</dbReference>
<evidence type="ECO:0000256" key="3">
    <source>
        <dbReference type="ARBA" id="ARBA00023027"/>
    </source>
</evidence>
<sequence>METERRGLDPRRLVRASKYIARVLRHDPGRAGLRLDAQGWAPVDALLSGLRRADVRLSRAELDAVVAGNDKRRFEFSADRTRIRARQGHSVAVDLGLAPAVPPEVLYHGTVGRSLPAISAEGLRPMNRHDVHLSPDTATATRVGARRGRPVVLTVAAGRMHRDGHVFRVTGNGVWLVPAVPPEYLGGAAGDGAPAADG</sequence>
<comment type="similarity">
    <text evidence="1 5">Belongs to the KptA/TPT1 family.</text>
</comment>
<dbReference type="InterPro" id="IPR042081">
    <property type="entry name" value="RNA_2'-PTrans_C"/>
</dbReference>